<dbReference type="Proteomes" id="UP000555411">
    <property type="component" value="Unassembled WGS sequence"/>
</dbReference>
<name>A0A842IG66_9RHOB</name>
<dbReference type="SUPFAM" id="SSF50800">
    <property type="entry name" value="PK beta-barrel domain-like"/>
    <property type="match status" value="1"/>
</dbReference>
<sequence>MADRRPVGEIVKTTAELMAALPHVLAAPKDAAPVLQLCLRPDYGQRAFPDRVTLTREGGIPGERWAKAPWLKLADGTGDPRIQVSILPKRVLDLVWREGDAEPHPGDTIIADLDTSLANLPEGTLLACGTAVLRVSDVFNDACVKWKVRYGAEAKDWVVAPGHPELRLRGVLCSIERDGEVRLGDVICKL</sequence>
<keyword evidence="2" id="KW-1185">Reference proteome</keyword>
<dbReference type="EMBL" id="JACLQD010000007">
    <property type="protein sequence ID" value="MBC2837508.1"/>
    <property type="molecule type" value="Genomic_DNA"/>
</dbReference>
<gene>
    <name evidence="1" type="ORF">H7F16_18465</name>
</gene>
<dbReference type="AlphaFoldDB" id="A0A842IG66"/>
<evidence type="ECO:0000313" key="1">
    <source>
        <dbReference type="EMBL" id="MBC2837508.1"/>
    </source>
</evidence>
<accession>A0A842IG66</accession>
<proteinExistence type="predicted"/>
<dbReference type="Gene3D" id="2.40.33.20">
    <property type="entry name" value="PK beta-barrel domain-like"/>
    <property type="match status" value="1"/>
</dbReference>
<comment type="caution">
    <text evidence="1">The sequence shown here is derived from an EMBL/GenBank/DDBJ whole genome shotgun (WGS) entry which is preliminary data.</text>
</comment>
<protein>
    <recommendedName>
        <fullName evidence="3">MOSC domain-containing protein</fullName>
    </recommendedName>
</protein>
<organism evidence="1 2">
    <name type="scientific">Paragemmobacter straminiformis</name>
    <dbReference type="NCBI Taxonomy" id="2045119"/>
    <lineage>
        <taxon>Bacteria</taxon>
        <taxon>Pseudomonadati</taxon>
        <taxon>Pseudomonadota</taxon>
        <taxon>Alphaproteobacteria</taxon>
        <taxon>Rhodobacterales</taxon>
        <taxon>Paracoccaceae</taxon>
        <taxon>Paragemmobacter</taxon>
    </lineage>
</organism>
<reference evidence="1 2" key="1">
    <citation type="journal article" date="2017" name="Int. J. Syst. Evol. Microbiol.">
        <title>Gemmobacter straminiformis sp. nov., isolated from an artificial fountain.</title>
        <authorList>
            <person name="Kang J.Y."/>
            <person name="Kim M.J."/>
            <person name="Chun J."/>
            <person name="Son K.P."/>
            <person name="Jahng K.Y."/>
        </authorList>
    </citation>
    <scope>NUCLEOTIDE SEQUENCE [LARGE SCALE GENOMIC DNA]</scope>
    <source>
        <strain evidence="1 2">CAM-8</strain>
    </source>
</reference>
<evidence type="ECO:0008006" key="3">
    <source>
        <dbReference type="Google" id="ProtNLM"/>
    </source>
</evidence>
<dbReference type="InterPro" id="IPR011037">
    <property type="entry name" value="Pyrv_Knase-like_insert_dom_sf"/>
</dbReference>
<evidence type="ECO:0000313" key="2">
    <source>
        <dbReference type="Proteomes" id="UP000555411"/>
    </source>
</evidence>